<protein>
    <recommendedName>
        <fullName evidence="2">histidine kinase</fullName>
        <ecNumber evidence="2">2.7.13.3</ecNumber>
    </recommendedName>
</protein>
<dbReference type="Proteomes" id="UP000184440">
    <property type="component" value="Unassembled WGS sequence"/>
</dbReference>
<dbReference type="InterPro" id="IPR011712">
    <property type="entry name" value="Sig_transdc_His_kin_sub3_dim/P"/>
</dbReference>
<evidence type="ECO:0000256" key="2">
    <source>
        <dbReference type="ARBA" id="ARBA00012438"/>
    </source>
</evidence>
<proteinExistence type="predicted"/>
<dbReference type="AlphaFoldDB" id="A0A1M7RLZ9"/>
<comment type="catalytic activity">
    <reaction evidence="1">
        <text>ATP + protein L-histidine = ADP + protein N-phospho-L-histidine.</text>
        <dbReference type="EC" id="2.7.13.3"/>
    </reaction>
</comment>
<dbReference type="EC" id="2.7.13.3" evidence="2"/>
<sequence>MVGTSFVAGGAVSWWLRPRVRVGPLLVAVGALWLAAKVPPEDALPAGLEAVRVSAWAAVLAHLVVAFPTGRLVTPAQRLVVGLTYLSVATLAGLELVGPRSEGLTAGATIVVVDLCGAAILALRLTAWRQSPATRRRHLTPMVAVVSVAVLAVIVLKPARIAGYDASGLLTLLPLALAAVPLGYLGSLLRHRLDRGRVADLVVKLHDTRTPTSIEEALRRALHDPELRVGYRMAGTERYVDVDGRDLPISDDPDRVTTRVDRGRHPLAILVHDRSLLDEPALIRAATAAVGLALDNERLTADLRARVTQIAEARDDVLSAAEAERRRIERDLHDGVQQRLLSVLMTLGLAGSVLRRSPERVGPLLAEARSGTQAVLDDLRALVQGIHPPMLTERGLAAAVKELVALSPTPVDARIEVPPGPLPAEAESTAYYVVAEGLTNVARHAEADQVHLVVGVAEGRLRVEISDDGRGGADPSAGTGLDGLRSRVERGGGTVSIDSPPNAGTRLVAVLPCAS</sequence>
<feature type="transmembrane region" description="Helical" evidence="9">
    <location>
        <begin position="79"/>
        <end position="98"/>
    </location>
</feature>
<feature type="transmembrane region" description="Helical" evidence="9">
    <location>
        <begin position="168"/>
        <end position="189"/>
    </location>
</feature>
<feature type="transmembrane region" description="Helical" evidence="9">
    <location>
        <begin position="20"/>
        <end position="38"/>
    </location>
</feature>
<dbReference type="SMART" id="SM00387">
    <property type="entry name" value="HATPase_c"/>
    <property type="match status" value="1"/>
</dbReference>
<dbReference type="EMBL" id="FRCS01000021">
    <property type="protein sequence ID" value="SHN47200.1"/>
    <property type="molecule type" value="Genomic_DNA"/>
</dbReference>
<evidence type="ECO:0000256" key="4">
    <source>
        <dbReference type="ARBA" id="ARBA00022679"/>
    </source>
</evidence>
<dbReference type="Pfam" id="PF02518">
    <property type="entry name" value="HATPase_c"/>
    <property type="match status" value="1"/>
</dbReference>
<keyword evidence="8" id="KW-0902">Two-component regulatory system</keyword>
<dbReference type="InterPro" id="IPR003594">
    <property type="entry name" value="HATPase_dom"/>
</dbReference>
<dbReference type="CDD" id="cd16917">
    <property type="entry name" value="HATPase_UhpB-NarQ-NarX-like"/>
    <property type="match status" value="1"/>
</dbReference>
<keyword evidence="5" id="KW-0547">Nucleotide-binding</keyword>
<feature type="transmembrane region" description="Helical" evidence="9">
    <location>
        <begin position="139"/>
        <end position="156"/>
    </location>
</feature>
<dbReference type="STRING" id="134849.SAMN05443668_12148"/>
<dbReference type="Pfam" id="PF07730">
    <property type="entry name" value="HisKA_3"/>
    <property type="match status" value="1"/>
</dbReference>
<keyword evidence="9" id="KW-0812">Transmembrane</keyword>
<reference evidence="11 12" key="1">
    <citation type="submission" date="2016-11" db="EMBL/GenBank/DDBJ databases">
        <authorList>
            <person name="Jaros S."/>
            <person name="Januszkiewicz K."/>
            <person name="Wedrychowicz H."/>
        </authorList>
    </citation>
    <scope>NUCLEOTIDE SEQUENCE [LARGE SCALE GENOMIC DNA]</scope>
    <source>
        <strain evidence="11 12">DSM 46144</strain>
    </source>
</reference>
<evidence type="ECO:0000259" key="10">
    <source>
        <dbReference type="SMART" id="SM00387"/>
    </source>
</evidence>
<feature type="transmembrane region" description="Helical" evidence="9">
    <location>
        <begin position="104"/>
        <end position="127"/>
    </location>
</feature>
<keyword evidence="6 11" id="KW-0418">Kinase</keyword>
<dbReference type="PANTHER" id="PTHR24421">
    <property type="entry name" value="NITRATE/NITRITE SENSOR PROTEIN NARX-RELATED"/>
    <property type="match status" value="1"/>
</dbReference>
<dbReference type="SUPFAM" id="SSF55874">
    <property type="entry name" value="ATPase domain of HSP90 chaperone/DNA topoisomerase II/histidine kinase"/>
    <property type="match status" value="1"/>
</dbReference>
<evidence type="ECO:0000313" key="12">
    <source>
        <dbReference type="Proteomes" id="UP000184440"/>
    </source>
</evidence>
<feature type="domain" description="Histidine kinase/HSP90-like ATPase" evidence="10">
    <location>
        <begin position="425"/>
        <end position="515"/>
    </location>
</feature>
<keyword evidence="3" id="KW-0597">Phosphoprotein</keyword>
<dbReference type="PANTHER" id="PTHR24421:SF10">
    <property type="entry name" value="NITRATE_NITRITE SENSOR PROTEIN NARQ"/>
    <property type="match status" value="1"/>
</dbReference>
<dbReference type="GO" id="GO:0016020">
    <property type="term" value="C:membrane"/>
    <property type="evidence" value="ECO:0007669"/>
    <property type="project" value="InterPro"/>
</dbReference>
<keyword evidence="9" id="KW-1133">Transmembrane helix</keyword>
<gene>
    <name evidence="11" type="ORF">SAMN05443668_12148</name>
</gene>
<evidence type="ECO:0000313" key="11">
    <source>
        <dbReference type="EMBL" id="SHN47200.1"/>
    </source>
</evidence>
<dbReference type="GO" id="GO:0005524">
    <property type="term" value="F:ATP binding"/>
    <property type="evidence" value="ECO:0007669"/>
    <property type="project" value="UniProtKB-KW"/>
</dbReference>
<evidence type="ECO:0000256" key="1">
    <source>
        <dbReference type="ARBA" id="ARBA00000085"/>
    </source>
</evidence>
<evidence type="ECO:0000256" key="5">
    <source>
        <dbReference type="ARBA" id="ARBA00022741"/>
    </source>
</evidence>
<name>A0A1M7RLZ9_9ACTN</name>
<feature type="transmembrane region" description="Helical" evidence="9">
    <location>
        <begin position="50"/>
        <end position="67"/>
    </location>
</feature>
<evidence type="ECO:0000256" key="3">
    <source>
        <dbReference type="ARBA" id="ARBA00022553"/>
    </source>
</evidence>
<dbReference type="GO" id="GO:0046983">
    <property type="term" value="F:protein dimerization activity"/>
    <property type="evidence" value="ECO:0007669"/>
    <property type="project" value="InterPro"/>
</dbReference>
<evidence type="ECO:0000256" key="9">
    <source>
        <dbReference type="SAM" id="Phobius"/>
    </source>
</evidence>
<organism evidence="11 12">
    <name type="scientific">Cryptosporangium aurantiacum</name>
    <dbReference type="NCBI Taxonomy" id="134849"/>
    <lineage>
        <taxon>Bacteria</taxon>
        <taxon>Bacillati</taxon>
        <taxon>Actinomycetota</taxon>
        <taxon>Actinomycetes</taxon>
        <taxon>Cryptosporangiales</taxon>
        <taxon>Cryptosporangiaceae</taxon>
        <taxon>Cryptosporangium</taxon>
    </lineage>
</organism>
<evidence type="ECO:0000256" key="7">
    <source>
        <dbReference type="ARBA" id="ARBA00022840"/>
    </source>
</evidence>
<keyword evidence="12" id="KW-1185">Reference proteome</keyword>
<evidence type="ECO:0000256" key="8">
    <source>
        <dbReference type="ARBA" id="ARBA00023012"/>
    </source>
</evidence>
<keyword evidence="7" id="KW-0067">ATP-binding</keyword>
<dbReference type="Gene3D" id="3.30.565.10">
    <property type="entry name" value="Histidine kinase-like ATPase, C-terminal domain"/>
    <property type="match status" value="1"/>
</dbReference>
<dbReference type="InterPro" id="IPR036890">
    <property type="entry name" value="HATPase_C_sf"/>
</dbReference>
<evidence type="ECO:0000256" key="6">
    <source>
        <dbReference type="ARBA" id="ARBA00022777"/>
    </source>
</evidence>
<dbReference type="Gene3D" id="1.20.5.1930">
    <property type="match status" value="1"/>
</dbReference>
<dbReference type="InterPro" id="IPR050482">
    <property type="entry name" value="Sensor_HK_TwoCompSys"/>
</dbReference>
<dbReference type="GO" id="GO:0000155">
    <property type="term" value="F:phosphorelay sensor kinase activity"/>
    <property type="evidence" value="ECO:0007669"/>
    <property type="project" value="InterPro"/>
</dbReference>
<keyword evidence="4" id="KW-0808">Transferase</keyword>
<keyword evidence="9" id="KW-0472">Membrane</keyword>
<accession>A0A1M7RLZ9</accession>